<sequence length="666" mass="71803">MPFASHRRDTRVAPCYGLPNAPRVTHIPHVPRRHESTPSGATGLCRAFRGARPTRAESGSSTRVPRERSATQHTPGDHVWPAALALLLVANLAAPALARVPASSHHTREGEGAGTPCVGSINANAVPPSGTLAASAHAEVIRRPVKHSTTIKTDYTFRDVLKAVSTARAPFHYLLASVGDAYEVLSGRTMDPDVHRRVEQGADVLDLATSVLPGVRLLRLPGDLADLFDDELGHKPPDPGKLAGLLQYADPRVMGSAPRTLARATARGEIAGTRTAAAAHPARPAQHPAAGVAREPAPANRHRIVDEHTHLRGYAQPLPAARRPGGESPDLVLVNGHHYLKGNAGYYRAHRGVSADHWLIDAPPGSERRAQVPVTYDPSTGTWHAHAPLRLCGGGCGASRPADAPDSIANSVEDIAQAIGHVPDEGAKKAIQTAFSELSALRLRRTNRPDLQPGRDNSIIHHRIALRGAMRKRIDPNAPLIKQQRIASTITATHYGWREASEAFCQENAEILFHRLLENGISRDRIRMITLKPHNKPSHVAVLYTESDSFIELLDRSTPQPPSALHGDGISHELFQEAAYLTRDSTVLLDPWSTTKAISFARATSRRTTGRMIHRALADIGHVPGHPYVVSVTRPLGMHSATPSGRSAEANPHRRKDAPPSPHALA</sequence>
<name>A0A5E4S0C6_9BURK</name>
<evidence type="ECO:0000313" key="3">
    <source>
        <dbReference type="Proteomes" id="UP000396788"/>
    </source>
</evidence>
<gene>
    <name evidence="2" type="ORF">PCE31107_00471</name>
</gene>
<feature type="region of interest" description="Disordered" evidence="1">
    <location>
        <begin position="49"/>
        <end position="76"/>
    </location>
</feature>
<accession>A0A5E4S0C6</accession>
<proteinExistence type="predicted"/>
<feature type="region of interest" description="Disordered" evidence="1">
    <location>
        <begin position="636"/>
        <end position="666"/>
    </location>
</feature>
<dbReference type="Proteomes" id="UP000396788">
    <property type="component" value="Unassembled WGS sequence"/>
</dbReference>
<evidence type="ECO:0000256" key="1">
    <source>
        <dbReference type="SAM" id="MobiDB-lite"/>
    </source>
</evidence>
<organism evidence="2 3">
    <name type="scientific">Pandoraea cepalis</name>
    <dbReference type="NCBI Taxonomy" id="2508294"/>
    <lineage>
        <taxon>Bacteria</taxon>
        <taxon>Pseudomonadati</taxon>
        <taxon>Pseudomonadota</taxon>
        <taxon>Betaproteobacteria</taxon>
        <taxon>Burkholderiales</taxon>
        <taxon>Burkholderiaceae</taxon>
        <taxon>Pandoraea</taxon>
    </lineage>
</organism>
<feature type="compositionally biased region" description="Low complexity" evidence="1">
    <location>
        <begin position="274"/>
        <end position="291"/>
    </location>
</feature>
<evidence type="ECO:0000313" key="2">
    <source>
        <dbReference type="EMBL" id="VVD68184.1"/>
    </source>
</evidence>
<dbReference type="EMBL" id="CABPRY010000001">
    <property type="protein sequence ID" value="VVD68184.1"/>
    <property type="molecule type" value="Genomic_DNA"/>
</dbReference>
<protein>
    <submittedName>
        <fullName evidence="2">Uncharacterized protein</fullName>
    </submittedName>
</protein>
<dbReference type="AlphaFoldDB" id="A0A5E4S0C6"/>
<feature type="region of interest" description="Disordered" evidence="1">
    <location>
        <begin position="274"/>
        <end position="296"/>
    </location>
</feature>
<reference evidence="2 3" key="1">
    <citation type="submission" date="2019-08" db="EMBL/GenBank/DDBJ databases">
        <authorList>
            <person name="Peeters C."/>
        </authorList>
    </citation>
    <scope>NUCLEOTIDE SEQUENCE [LARGE SCALE GENOMIC DNA]</scope>
    <source>
        <strain evidence="2 3">LMG 31107</strain>
    </source>
</reference>